<gene>
    <name evidence="3" type="ORF">Pla8534_36990</name>
</gene>
<dbReference type="AlphaFoldDB" id="A0A518DVL7"/>
<protein>
    <submittedName>
        <fullName evidence="3">Uncharacterized protein</fullName>
    </submittedName>
</protein>
<feature type="region of interest" description="Disordered" evidence="1">
    <location>
        <begin position="111"/>
        <end position="138"/>
    </location>
</feature>
<keyword evidence="4" id="KW-1185">Reference proteome</keyword>
<keyword evidence="2" id="KW-0812">Transmembrane</keyword>
<evidence type="ECO:0000256" key="1">
    <source>
        <dbReference type="SAM" id="MobiDB-lite"/>
    </source>
</evidence>
<dbReference type="EMBL" id="CP036433">
    <property type="protein sequence ID" value="QDU95880.1"/>
    <property type="molecule type" value="Genomic_DNA"/>
</dbReference>
<feature type="compositionally biased region" description="Polar residues" evidence="1">
    <location>
        <begin position="196"/>
        <end position="205"/>
    </location>
</feature>
<evidence type="ECO:0000313" key="3">
    <source>
        <dbReference type="EMBL" id="QDU95880.1"/>
    </source>
</evidence>
<dbReference type="PRINTS" id="PR01217">
    <property type="entry name" value="PRICHEXTENSN"/>
</dbReference>
<dbReference type="Proteomes" id="UP000317648">
    <property type="component" value="Chromosome"/>
</dbReference>
<dbReference type="PANTHER" id="PTHR48148:SF2">
    <property type="entry name" value="PA14 DOMAIN-CONTAINING PROTEIN"/>
    <property type="match status" value="1"/>
</dbReference>
<accession>A0A518DVL7</accession>
<feature type="compositionally biased region" description="Pro residues" evidence="1">
    <location>
        <begin position="265"/>
        <end position="291"/>
    </location>
</feature>
<feature type="compositionally biased region" description="Pro residues" evidence="1">
    <location>
        <begin position="222"/>
        <end position="237"/>
    </location>
</feature>
<keyword evidence="2" id="KW-0472">Membrane</keyword>
<organism evidence="3 4">
    <name type="scientific">Lignipirellula cremea</name>
    <dbReference type="NCBI Taxonomy" id="2528010"/>
    <lineage>
        <taxon>Bacteria</taxon>
        <taxon>Pseudomonadati</taxon>
        <taxon>Planctomycetota</taxon>
        <taxon>Planctomycetia</taxon>
        <taxon>Pirellulales</taxon>
        <taxon>Pirellulaceae</taxon>
        <taxon>Lignipirellula</taxon>
    </lineage>
</organism>
<evidence type="ECO:0000256" key="2">
    <source>
        <dbReference type="SAM" id="Phobius"/>
    </source>
</evidence>
<evidence type="ECO:0000313" key="4">
    <source>
        <dbReference type="Proteomes" id="UP000317648"/>
    </source>
</evidence>
<name>A0A518DVL7_9BACT</name>
<dbReference type="KEGG" id="lcre:Pla8534_36990"/>
<feature type="transmembrane region" description="Helical" evidence="2">
    <location>
        <begin position="153"/>
        <end position="176"/>
    </location>
</feature>
<sequence>MTRGVSRLTVVSLGYLMADTFDPYYRWLAIPPGEQPPHHYRLLSVQLFETEPDVISTAADRQMMHVRSFQNGKQAQFSQRILNEISAARIVLLDPEKKVAYDRQLQAALANRGTAPAPTRESPVAASPPSPVASQPIAPVVRPAPRPVRKTNLLLPLIAGGVVGVAVLLGIGWLVMQGRTSSPADPLAAKGMPETPVTTLDSNTPKPGDVPAKPATETSPGNRPPETPPVDPPPRPVPASSDPAPSPPDESPGKQPEPVASPVAPSDPPAAPQEPPVVKPAPAKPEPPARLPVPAIGLRDQKRAEIVEIFSPGKAGTVEAKAALAGQLLETARETTNDPAALFVLLNLAREQAVLAGNIDLSFAAIDMLAANFAFDTDTVRVLSLEESAKASIPSDQKRPIVERGQEMVDRFVDENQFAKADALAERLLAMARPLRDTPLLKAVAEQRKAVAEAGAAFAKVQGSWQTLEQSPDDPAANLAVGRYLAFDRQDWKTALTHLAAGSDPRLAAAAQSELARPDSTEESEQLAAAWWDAAEAEPDPQVRDLLRARSGVWYQRIVGELEGLAKATARQRLSETADLPVVLSETSDTAGGPTIDVRSYSALRRVTPAVMHIMNSSNEAAVCINGKPVAAAGFKASQFPCRVQLGDVITAKLTPVAHSPSFSMVLQLASGHVIAPTNHQTWFQYSPAQPARWWELPDNPPRTPVKRANLHARPPQAVGTGCDTIWGDYVYHVIEESDLYKPAKPIAQRKKEPGAVAGVLHATTRQNLASIYINDWFVSYTEGMDADRLTETPVLLAPGDVILVKAAVGAHGPSFAAMFRSADGKHAIVTKQESWKQFHPTDKNHWWRQPELTEELPLLRTDAATGPLPPGSEEFGCQAIWADYLYYLVQPEDLK</sequence>
<reference evidence="3 4" key="1">
    <citation type="submission" date="2019-02" db="EMBL/GenBank/DDBJ databases">
        <title>Deep-cultivation of Planctomycetes and their phenomic and genomic characterization uncovers novel biology.</title>
        <authorList>
            <person name="Wiegand S."/>
            <person name="Jogler M."/>
            <person name="Boedeker C."/>
            <person name="Pinto D."/>
            <person name="Vollmers J."/>
            <person name="Rivas-Marin E."/>
            <person name="Kohn T."/>
            <person name="Peeters S.H."/>
            <person name="Heuer A."/>
            <person name="Rast P."/>
            <person name="Oberbeckmann S."/>
            <person name="Bunk B."/>
            <person name="Jeske O."/>
            <person name="Meyerdierks A."/>
            <person name="Storesund J.E."/>
            <person name="Kallscheuer N."/>
            <person name="Luecker S."/>
            <person name="Lage O.M."/>
            <person name="Pohl T."/>
            <person name="Merkel B.J."/>
            <person name="Hornburger P."/>
            <person name="Mueller R.-W."/>
            <person name="Bruemmer F."/>
            <person name="Labrenz M."/>
            <person name="Spormann A.M."/>
            <person name="Op den Camp H."/>
            <person name="Overmann J."/>
            <person name="Amann R."/>
            <person name="Jetten M.S.M."/>
            <person name="Mascher T."/>
            <person name="Medema M.H."/>
            <person name="Devos D.P."/>
            <person name="Kaster A.-K."/>
            <person name="Ovreas L."/>
            <person name="Rohde M."/>
            <person name="Galperin M.Y."/>
            <person name="Jogler C."/>
        </authorList>
    </citation>
    <scope>NUCLEOTIDE SEQUENCE [LARGE SCALE GENOMIC DNA]</scope>
    <source>
        <strain evidence="3 4">Pla85_3_4</strain>
    </source>
</reference>
<keyword evidence="2" id="KW-1133">Transmembrane helix</keyword>
<feature type="region of interest" description="Disordered" evidence="1">
    <location>
        <begin position="182"/>
        <end position="294"/>
    </location>
</feature>
<proteinExistence type="predicted"/>
<dbReference type="PANTHER" id="PTHR48148">
    <property type="entry name" value="KERATINOCYTE PROLINE-RICH PROTEIN"/>
    <property type="match status" value="1"/>
</dbReference>